<dbReference type="GO" id="GO:0005739">
    <property type="term" value="C:mitochondrion"/>
    <property type="evidence" value="ECO:0007669"/>
    <property type="project" value="UniProtKB-SubCell"/>
</dbReference>
<dbReference type="GO" id="GO:0106064">
    <property type="term" value="P:regulation of cobalamin metabolic process"/>
    <property type="evidence" value="ECO:0007669"/>
    <property type="project" value="UniProtKB-ARBA"/>
</dbReference>
<dbReference type="EMBL" id="AZBU02000015">
    <property type="protein sequence ID" value="TKR57508.1"/>
    <property type="molecule type" value="Genomic_DNA"/>
</dbReference>
<evidence type="ECO:0000256" key="24">
    <source>
        <dbReference type="PIRSR" id="PIRSR015582-1"/>
    </source>
</evidence>
<evidence type="ECO:0000256" key="1">
    <source>
        <dbReference type="ARBA" id="ARBA00001946"/>
    </source>
</evidence>
<dbReference type="Pfam" id="PF03328">
    <property type="entry name" value="HpcH_HpaI"/>
    <property type="match status" value="1"/>
</dbReference>
<dbReference type="STRING" id="34508.A0A4U5LNP7"/>
<evidence type="ECO:0000256" key="21">
    <source>
        <dbReference type="ARBA" id="ARBA00076231"/>
    </source>
</evidence>
<comment type="caution">
    <text evidence="27">The sequence shown here is derived from an EMBL/GenBank/DDBJ whole genome shotgun (WGS) entry which is preliminary data.</text>
</comment>
<keyword evidence="10" id="KW-0007">Acetylation</keyword>
<feature type="binding site" evidence="25">
    <location>
        <position position="196"/>
    </location>
    <ligand>
        <name>Mg(2+)</name>
        <dbReference type="ChEBI" id="CHEBI:18420"/>
    </ligand>
</feature>
<keyword evidence="9" id="KW-0809">Transit peptide</keyword>
<evidence type="ECO:0000256" key="2">
    <source>
        <dbReference type="ARBA" id="ARBA00004173"/>
    </source>
</evidence>
<dbReference type="InterPro" id="IPR015813">
    <property type="entry name" value="Pyrv/PenolPyrv_kinase-like_dom"/>
</dbReference>
<feature type="binding site" evidence="25">
    <location>
        <position position="160"/>
    </location>
    <ligand>
        <name>Mg(2+)</name>
        <dbReference type="ChEBI" id="CHEBI:18420"/>
    </ligand>
</feature>
<evidence type="ECO:0000256" key="16">
    <source>
        <dbReference type="ARBA" id="ARBA00055540"/>
    </source>
</evidence>
<evidence type="ECO:0000256" key="14">
    <source>
        <dbReference type="ARBA" id="ARBA00051623"/>
    </source>
</evidence>
<dbReference type="InterPro" id="IPR040442">
    <property type="entry name" value="Pyrv_kinase-like_dom_sf"/>
</dbReference>
<evidence type="ECO:0000256" key="10">
    <source>
        <dbReference type="ARBA" id="ARBA00022990"/>
    </source>
</evidence>
<feature type="domain" description="HpcH/HpaI aldolase/citrate lyase" evidence="26">
    <location>
        <begin position="31"/>
        <end position="264"/>
    </location>
</feature>
<comment type="cofactor">
    <cofactor evidence="1">
        <name>Mg(2+)</name>
        <dbReference type="ChEBI" id="CHEBI:18420"/>
    </cofactor>
</comment>
<evidence type="ECO:0000256" key="19">
    <source>
        <dbReference type="ARBA" id="ARBA00066840"/>
    </source>
</evidence>
<evidence type="ECO:0000256" key="3">
    <source>
        <dbReference type="ARBA" id="ARBA00011233"/>
    </source>
</evidence>
<feature type="binding site" evidence="24">
    <location>
        <position position="160"/>
    </location>
    <ligand>
        <name>substrate</name>
    </ligand>
</feature>
<keyword evidence="8 25" id="KW-0460">Magnesium</keyword>
<evidence type="ECO:0000256" key="23">
    <source>
        <dbReference type="ARBA" id="ARBA00083020"/>
    </source>
</evidence>
<dbReference type="EC" id="2.3.3.9" evidence="4"/>
<accession>A0A4U5LNP7</accession>
<reference evidence="27 28" key="1">
    <citation type="journal article" date="2015" name="Genome Biol.">
        <title>Comparative genomics of Steinernema reveals deeply conserved gene regulatory networks.</title>
        <authorList>
            <person name="Dillman A.R."/>
            <person name="Macchietto M."/>
            <person name="Porter C.F."/>
            <person name="Rogers A."/>
            <person name="Williams B."/>
            <person name="Antoshechkin I."/>
            <person name="Lee M.M."/>
            <person name="Goodwin Z."/>
            <person name="Lu X."/>
            <person name="Lewis E.E."/>
            <person name="Goodrich-Blair H."/>
            <person name="Stock S.P."/>
            <person name="Adams B.J."/>
            <person name="Sternberg P.W."/>
            <person name="Mortazavi A."/>
        </authorList>
    </citation>
    <scope>NUCLEOTIDE SEQUENCE [LARGE SCALE GENOMIC DNA]</scope>
    <source>
        <strain evidence="27 28">ALL</strain>
    </source>
</reference>
<feature type="binding site" evidence="24">
    <location>
        <position position="95"/>
    </location>
    <ligand>
        <name>substrate</name>
    </ligand>
</feature>
<name>A0A4U5LNP7_STECR</name>
<evidence type="ECO:0000256" key="13">
    <source>
        <dbReference type="ARBA" id="ARBA00047918"/>
    </source>
</evidence>
<evidence type="ECO:0000313" key="28">
    <source>
        <dbReference type="Proteomes" id="UP000298663"/>
    </source>
</evidence>
<evidence type="ECO:0000256" key="7">
    <source>
        <dbReference type="ARBA" id="ARBA00022801"/>
    </source>
</evidence>
<comment type="catalytic activity">
    <reaction evidence="13">
        <text>glyoxylate + acetyl-CoA + H2O = (S)-malate + CoA + H(+)</text>
        <dbReference type="Rhea" id="RHEA:18181"/>
        <dbReference type="ChEBI" id="CHEBI:15377"/>
        <dbReference type="ChEBI" id="CHEBI:15378"/>
        <dbReference type="ChEBI" id="CHEBI:15589"/>
        <dbReference type="ChEBI" id="CHEBI:36655"/>
        <dbReference type="ChEBI" id="CHEBI:57287"/>
        <dbReference type="ChEBI" id="CHEBI:57288"/>
        <dbReference type="EC" id="2.3.3.9"/>
    </reaction>
</comment>
<dbReference type="GO" id="GO:0016787">
    <property type="term" value="F:hydrolase activity"/>
    <property type="evidence" value="ECO:0007669"/>
    <property type="project" value="UniProtKB-KW"/>
</dbReference>
<sequence>MFKISRTLCNKLVQDAVAQMVKKGKGYIPRRAILFVPGSSEKMLAKAASLHADSVVLELEDGVAMTAKDEARKNIAKYLENFDASVHKCQELSIRVNSVSSDLIFDDVKEIAKANRLPQAFMVPKVDSVEDLAAIWEAFRSAYGNERITNTQTRLIIFIETARALLDMPRIVNAAVNLHRSSGFFKLDAVVFGYDDYCADIGATRSLELSESVYARQRFVAVCKAFNLQAIDCVFTDIKNLDALKEQASQGRNWGFNGKQLIHPSQVDVTHAAFLPPPERIQWAEELIAAFMEHEKSGKGAFIFHGHMIDRPVLLQAMNIVQTVEKVGKP</sequence>
<gene>
    <name evidence="27" type="ORF">L596_030762</name>
</gene>
<keyword evidence="5" id="KW-0808">Transferase</keyword>
<dbReference type="FunFam" id="3.20.20.60:FF:000014">
    <property type="entry name" value="Citrate lyase subunit beta-like protein"/>
    <property type="match status" value="1"/>
</dbReference>
<evidence type="ECO:0000259" key="26">
    <source>
        <dbReference type="Pfam" id="PF03328"/>
    </source>
</evidence>
<protein>
    <recommendedName>
        <fullName evidence="20">Citramalyl-CoA lyase, mitochondrial</fullName>
        <ecNumber evidence="4">2.3.3.9</ecNumber>
        <ecNumber evidence="18">3.1.2.30</ecNumber>
        <ecNumber evidence="19">4.1.3.25</ecNumber>
    </recommendedName>
    <alternativeName>
        <fullName evidence="22">(3S)-malyl-CoA thioesterase</fullName>
    </alternativeName>
    <alternativeName>
        <fullName evidence="23">Beta-methylmalate synthase</fullName>
    </alternativeName>
    <alternativeName>
        <fullName evidence="21">Malate synthase</fullName>
    </alternativeName>
</protein>
<evidence type="ECO:0000256" key="17">
    <source>
        <dbReference type="ARBA" id="ARBA00061542"/>
    </source>
</evidence>
<proteinExistence type="inferred from homology"/>
<keyword evidence="11" id="KW-0496">Mitochondrion</keyword>
<dbReference type="AlphaFoldDB" id="A0A4U5LNP7"/>
<evidence type="ECO:0000313" key="27">
    <source>
        <dbReference type="EMBL" id="TKR57508.1"/>
    </source>
</evidence>
<dbReference type="InterPro" id="IPR011206">
    <property type="entry name" value="Citrate_lyase_beta/mcl1/mcl2"/>
</dbReference>
<evidence type="ECO:0000256" key="4">
    <source>
        <dbReference type="ARBA" id="ARBA00012636"/>
    </source>
</evidence>
<dbReference type="Gene3D" id="3.20.20.60">
    <property type="entry name" value="Phosphoenolpyruvate-binding domains"/>
    <property type="match status" value="1"/>
</dbReference>
<evidence type="ECO:0000256" key="15">
    <source>
        <dbReference type="ARBA" id="ARBA00051672"/>
    </source>
</evidence>
<dbReference type="GO" id="GO:0046872">
    <property type="term" value="F:metal ion binding"/>
    <property type="evidence" value="ECO:0007669"/>
    <property type="project" value="UniProtKB-KW"/>
</dbReference>
<evidence type="ECO:0000256" key="5">
    <source>
        <dbReference type="ARBA" id="ARBA00022679"/>
    </source>
</evidence>
<dbReference type="InterPro" id="IPR040186">
    <property type="entry name" value="Citramalyl-CoA_lyase"/>
</dbReference>
<evidence type="ECO:0000256" key="6">
    <source>
        <dbReference type="ARBA" id="ARBA00022723"/>
    </source>
</evidence>
<evidence type="ECO:0000256" key="18">
    <source>
        <dbReference type="ARBA" id="ARBA00066460"/>
    </source>
</evidence>
<comment type="subcellular location">
    <subcellularLocation>
        <location evidence="2">Mitochondrion</location>
    </subcellularLocation>
</comment>
<dbReference type="PANTHER" id="PTHR11105:SF0">
    <property type="entry name" value="CITRAMALYL-COA LYASE, MITOCHONDRIAL"/>
    <property type="match status" value="1"/>
</dbReference>
<dbReference type="GO" id="GO:0047777">
    <property type="term" value="F:(S)-citramalyl-CoA lyase activity"/>
    <property type="evidence" value="ECO:0007669"/>
    <property type="project" value="UniProtKB-EC"/>
</dbReference>
<evidence type="ECO:0000256" key="11">
    <source>
        <dbReference type="ARBA" id="ARBA00023128"/>
    </source>
</evidence>
<dbReference type="OrthoDB" id="1773at2759"/>
<dbReference type="PANTHER" id="PTHR11105">
    <property type="entry name" value="CITRATE LYASE SUBUNIT BETA-RELATED"/>
    <property type="match status" value="1"/>
</dbReference>
<keyword evidence="12" id="KW-0456">Lyase</keyword>
<reference evidence="27 28" key="2">
    <citation type="journal article" date="2019" name="G3 (Bethesda)">
        <title>Hybrid Assembly of the Genome of the Entomopathogenic Nematode Steinernema carpocapsae Identifies the X-Chromosome.</title>
        <authorList>
            <person name="Serra L."/>
            <person name="Macchietto M."/>
            <person name="Macias-Munoz A."/>
            <person name="McGill C.J."/>
            <person name="Rodriguez I.M."/>
            <person name="Rodriguez B."/>
            <person name="Murad R."/>
            <person name="Mortazavi A."/>
        </authorList>
    </citation>
    <scope>NUCLEOTIDE SEQUENCE [LARGE SCALE GENOMIC DNA]</scope>
    <source>
        <strain evidence="27 28">ALL</strain>
    </source>
</reference>
<keyword evidence="28" id="KW-1185">Reference proteome</keyword>
<comment type="catalytic activity">
    <reaction evidence="14">
        <text>propanoyl-CoA + glyoxylate + H2O = 3-methylmalate + CoA + H(+)</text>
        <dbReference type="Rhea" id="RHEA:47628"/>
        <dbReference type="ChEBI" id="CHEBI:15377"/>
        <dbReference type="ChEBI" id="CHEBI:15378"/>
        <dbReference type="ChEBI" id="CHEBI:36655"/>
        <dbReference type="ChEBI" id="CHEBI:57287"/>
        <dbReference type="ChEBI" id="CHEBI:57392"/>
        <dbReference type="ChEBI" id="CHEBI:87810"/>
    </reaction>
</comment>
<comment type="catalytic activity">
    <reaction evidence="15">
        <text>(3S)-citramalyl-CoA = pyruvate + acetyl-CoA</text>
        <dbReference type="Rhea" id="RHEA:22612"/>
        <dbReference type="ChEBI" id="CHEBI:15361"/>
        <dbReference type="ChEBI" id="CHEBI:57288"/>
        <dbReference type="ChEBI" id="CHEBI:58668"/>
        <dbReference type="EC" id="4.1.3.25"/>
    </reaction>
</comment>
<comment type="similarity">
    <text evidence="17">Belongs to the HpcH/HpaI aldolase family. Citrate lyase beta subunit-like subfamily.</text>
</comment>
<dbReference type="EC" id="4.1.3.25" evidence="19"/>
<dbReference type="SUPFAM" id="SSF51621">
    <property type="entry name" value="Phosphoenolpyruvate/pyruvate domain"/>
    <property type="match status" value="1"/>
</dbReference>
<dbReference type="Proteomes" id="UP000298663">
    <property type="component" value="Unassembled WGS sequence"/>
</dbReference>
<keyword evidence="7" id="KW-0378">Hydrolase</keyword>
<evidence type="ECO:0000256" key="9">
    <source>
        <dbReference type="ARBA" id="ARBA00022946"/>
    </source>
</evidence>
<dbReference type="InterPro" id="IPR005000">
    <property type="entry name" value="Aldolase/citrate-lyase_domain"/>
</dbReference>
<dbReference type="PIRSF" id="PIRSF015582">
    <property type="entry name" value="Cit_lyase_B"/>
    <property type="match status" value="1"/>
</dbReference>
<evidence type="ECO:0000256" key="20">
    <source>
        <dbReference type="ARBA" id="ARBA00072098"/>
    </source>
</evidence>
<organism evidence="27 28">
    <name type="scientific">Steinernema carpocapsae</name>
    <name type="common">Entomopathogenic nematode</name>
    <dbReference type="NCBI Taxonomy" id="34508"/>
    <lineage>
        <taxon>Eukaryota</taxon>
        <taxon>Metazoa</taxon>
        <taxon>Ecdysozoa</taxon>
        <taxon>Nematoda</taxon>
        <taxon>Chromadorea</taxon>
        <taxon>Rhabditida</taxon>
        <taxon>Tylenchina</taxon>
        <taxon>Panagrolaimomorpha</taxon>
        <taxon>Strongyloidoidea</taxon>
        <taxon>Steinernematidae</taxon>
        <taxon>Steinernema</taxon>
    </lineage>
</organism>
<dbReference type="EC" id="3.1.2.30" evidence="18"/>
<dbReference type="GO" id="GO:0004474">
    <property type="term" value="F:malate synthase activity"/>
    <property type="evidence" value="ECO:0007669"/>
    <property type="project" value="UniProtKB-EC"/>
</dbReference>
<evidence type="ECO:0000256" key="25">
    <source>
        <dbReference type="PIRSR" id="PIRSR015582-2"/>
    </source>
</evidence>
<comment type="subunit">
    <text evidence="3">Homotrimer.</text>
</comment>
<keyword evidence="6 25" id="KW-0479">Metal-binding</keyword>
<evidence type="ECO:0000256" key="22">
    <source>
        <dbReference type="ARBA" id="ARBA00076788"/>
    </source>
</evidence>
<evidence type="ECO:0000256" key="12">
    <source>
        <dbReference type="ARBA" id="ARBA00023239"/>
    </source>
</evidence>
<evidence type="ECO:0000256" key="8">
    <source>
        <dbReference type="ARBA" id="ARBA00022842"/>
    </source>
</evidence>
<comment type="function">
    <text evidence="16">Mitochondrial citramalyl-CoA lyase indirectly involved in the vitamin B12 metabolism. Converts citramalyl-CoA into acetyl-CoA and pyruvate in the C5-dicarboxylate catabolism pathway. The C5-dicarboxylate catabolism pathway is required to detoxify itaconate, a vitamin B12-poisoning metabolite. Also acts as a malate synthase in vitro, converting glyoxylate and acetyl-CoA to malate. Also displays malyl-CoA thioesterase activity. Also acts as a beta-methylmalate synthase in vitro, by mediating conversion of glyoxylate and propionyl-CoA to beta-methylmalate. Also has very weak citramalate synthase activity in vitro.</text>
</comment>